<evidence type="ECO:0000256" key="1">
    <source>
        <dbReference type="ARBA" id="ARBA00010996"/>
    </source>
</evidence>
<dbReference type="KEGG" id="nph:NP_3136A"/>
<comment type="similarity">
    <text evidence="1">Belongs to the SCO1/2 family.</text>
</comment>
<feature type="binding site" evidence="3">
    <location>
        <position position="102"/>
    </location>
    <ligand>
        <name>Cu cation</name>
        <dbReference type="ChEBI" id="CHEBI:23378"/>
    </ligand>
</feature>
<dbReference type="PROSITE" id="PS51352">
    <property type="entry name" value="THIOREDOXIN_2"/>
    <property type="match status" value="1"/>
</dbReference>
<keyword evidence="7" id="KW-1185">Reference proteome</keyword>
<dbReference type="Proteomes" id="UP000002698">
    <property type="component" value="Chromosome"/>
</dbReference>
<sequence length="237" mass="25946">MTQPDGRSSSALSRRQYLAAFGAAGAVSAAGCLGDVFGGGDAAVVLDEPSDELDSDHLPYPTHGESFPDFELPDPIAGETISTDSETLADQTLIVTGFYAFCPAECLLLIGSMAETQRVVVNDGYADDVTFLPITFDPERDTPEELDDYADEMNVDRDAGNWRFLRPEDEAEARAVVDEKLAINYEQDDGAGDTYEFIHNTLTYLVNPDRYVERVYRDDDLPVETLADEAMTVADAY</sequence>
<reference evidence="6 7" key="1">
    <citation type="journal article" date="2005" name="Genome Res.">
        <title>Living with two extremes: conclusions from the genome sequence of Natronomonas pharaonis.</title>
        <authorList>
            <person name="Falb M."/>
            <person name="Pfeiffer F."/>
            <person name="Palm P."/>
            <person name="Rodewald K."/>
            <person name="Hickmann V."/>
            <person name="Tittor J."/>
            <person name="Oesterhelt D."/>
        </authorList>
    </citation>
    <scope>NUCLEOTIDE SEQUENCE [LARGE SCALE GENOMIC DNA]</scope>
    <source>
        <strain evidence="7">ATCC 35678 / DSM 2160 / CIP 103997 / JCM 8858 / NBRC 14720 / NCIMB 2260 / Gabara</strain>
    </source>
</reference>
<evidence type="ECO:0000313" key="6">
    <source>
        <dbReference type="EMBL" id="CAI49659.1"/>
    </source>
</evidence>
<keyword evidence="3" id="KW-0479">Metal-binding</keyword>
<dbReference type="InterPro" id="IPR003782">
    <property type="entry name" value="SCO1/SenC"/>
</dbReference>
<protein>
    <submittedName>
        <fullName evidence="6">SCO1/SenC/PrrC family protein</fullName>
    </submittedName>
</protein>
<dbReference type="PANTHER" id="PTHR12151:SF25">
    <property type="entry name" value="LINALOOL DEHYDRATASE_ISOMERASE DOMAIN-CONTAINING PROTEIN"/>
    <property type="match status" value="1"/>
</dbReference>
<dbReference type="InterPro" id="IPR006311">
    <property type="entry name" value="TAT_signal"/>
</dbReference>
<dbReference type="Gene3D" id="3.40.30.10">
    <property type="entry name" value="Glutaredoxin"/>
    <property type="match status" value="1"/>
</dbReference>
<organism evidence="6 7">
    <name type="scientific">Natronomonas pharaonis (strain ATCC 35678 / DSM 2160 / CIP 103997 / JCM 8858 / NBRC 14720 / NCIMB 2260 / Gabara)</name>
    <name type="common">Halobacterium pharaonis</name>
    <dbReference type="NCBI Taxonomy" id="348780"/>
    <lineage>
        <taxon>Archaea</taxon>
        <taxon>Methanobacteriati</taxon>
        <taxon>Methanobacteriota</taxon>
        <taxon>Stenosarchaea group</taxon>
        <taxon>Halobacteria</taxon>
        <taxon>Halobacteriales</taxon>
        <taxon>Natronomonadaceae</taxon>
        <taxon>Natronomonas</taxon>
    </lineage>
</organism>
<proteinExistence type="inferred from homology"/>
<dbReference type="EnsemblBacteria" id="CAI49659">
    <property type="protein sequence ID" value="CAI49659"/>
    <property type="gene ID" value="NP_3136A"/>
</dbReference>
<dbReference type="PROSITE" id="PS51318">
    <property type="entry name" value="TAT"/>
    <property type="match status" value="1"/>
</dbReference>
<dbReference type="PROSITE" id="PS51257">
    <property type="entry name" value="PROKAR_LIPOPROTEIN"/>
    <property type="match status" value="1"/>
</dbReference>
<dbReference type="SUPFAM" id="SSF52833">
    <property type="entry name" value="Thioredoxin-like"/>
    <property type="match status" value="1"/>
</dbReference>
<dbReference type="RefSeq" id="WP_011323281.1">
    <property type="nucleotide sequence ID" value="NC_007426.1"/>
</dbReference>
<dbReference type="GeneID" id="3701664"/>
<feature type="disulfide bond" description="Redox-active" evidence="4">
    <location>
        <begin position="102"/>
        <end position="106"/>
    </location>
</feature>
<accession>A0A1U7EX16</accession>
<keyword evidence="4" id="KW-1015">Disulfide bond</keyword>
<dbReference type="Pfam" id="PF02630">
    <property type="entry name" value="SCO1-SenC"/>
    <property type="match status" value="1"/>
</dbReference>
<dbReference type="AlphaFoldDB" id="A0A1U7EX16"/>
<dbReference type="InterPro" id="IPR036249">
    <property type="entry name" value="Thioredoxin-like_sf"/>
</dbReference>
<evidence type="ECO:0000256" key="4">
    <source>
        <dbReference type="PIRSR" id="PIRSR603782-2"/>
    </source>
</evidence>
<dbReference type="GO" id="GO:0046872">
    <property type="term" value="F:metal ion binding"/>
    <property type="evidence" value="ECO:0007669"/>
    <property type="project" value="UniProtKB-KW"/>
</dbReference>
<keyword evidence="2 3" id="KW-0186">Copper</keyword>
<dbReference type="OrthoDB" id="27579at2157"/>
<dbReference type="eggNOG" id="arCOG00313">
    <property type="taxonomic scope" value="Archaea"/>
</dbReference>
<dbReference type="CDD" id="cd02968">
    <property type="entry name" value="SCO"/>
    <property type="match status" value="1"/>
</dbReference>
<dbReference type="PANTHER" id="PTHR12151">
    <property type="entry name" value="ELECTRON TRANSPORT PROTIN SCO1/SENC FAMILY MEMBER"/>
    <property type="match status" value="1"/>
</dbReference>
<evidence type="ECO:0000256" key="3">
    <source>
        <dbReference type="PIRSR" id="PIRSR603782-1"/>
    </source>
</evidence>
<evidence type="ECO:0000259" key="5">
    <source>
        <dbReference type="PROSITE" id="PS51352"/>
    </source>
</evidence>
<dbReference type="EMBL" id="CR936257">
    <property type="protein sequence ID" value="CAI49659.1"/>
    <property type="molecule type" value="Genomic_DNA"/>
</dbReference>
<feature type="binding site" evidence="3">
    <location>
        <position position="199"/>
    </location>
    <ligand>
        <name>Cu cation</name>
        <dbReference type="ChEBI" id="CHEBI:23378"/>
    </ligand>
</feature>
<dbReference type="InterPro" id="IPR013766">
    <property type="entry name" value="Thioredoxin_domain"/>
</dbReference>
<feature type="binding site" evidence="3">
    <location>
        <position position="106"/>
    </location>
    <ligand>
        <name>Cu cation</name>
        <dbReference type="ChEBI" id="CHEBI:23378"/>
    </ligand>
</feature>
<gene>
    <name evidence="6" type="ordered locus">NP_3136A</name>
</gene>
<feature type="domain" description="Thioredoxin" evidence="5">
    <location>
        <begin position="61"/>
        <end position="237"/>
    </location>
</feature>
<dbReference type="STRING" id="348780.NP_3136A"/>
<evidence type="ECO:0000313" key="7">
    <source>
        <dbReference type="Proteomes" id="UP000002698"/>
    </source>
</evidence>
<dbReference type="HOGENOM" id="CLU_093041_0_0_2"/>
<evidence type="ECO:0000256" key="2">
    <source>
        <dbReference type="ARBA" id="ARBA00023008"/>
    </source>
</evidence>
<name>A0A1U7EX16_NATPD</name>